<evidence type="ECO:0000256" key="1">
    <source>
        <dbReference type="SAM" id="Phobius"/>
    </source>
</evidence>
<reference evidence="2 3" key="1">
    <citation type="submission" date="2018-03" db="EMBL/GenBank/DDBJ databases">
        <title>Genomic Encyclopedia of Type Strains, Phase III (KMG-III): the genomes of soil and plant-associated and newly described type strains.</title>
        <authorList>
            <person name="Whitman W."/>
        </authorList>
    </citation>
    <scope>NUCLEOTIDE SEQUENCE [LARGE SCALE GENOMIC DNA]</scope>
    <source>
        <strain evidence="2 3">CGMCC 1.07653</strain>
    </source>
</reference>
<name>A0A2P8HWQ3_9BACI</name>
<dbReference type="Proteomes" id="UP000242310">
    <property type="component" value="Unassembled WGS sequence"/>
</dbReference>
<evidence type="ECO:0000313" key="2">
    <source>
        <dbReference type="EMBL" id="PSL50639.1"/>
    </source>
</evidence>
<dbReference type="AlphaFoldDB" id="A0A2P8HWQ3"/>
<gene>
    <name evidence="2" type="ORF">B0H94_103252</name>
</gene>
<keyword evidence="3" id="KW-1185">Reference proteome</keyword>
<feature type="transmembrane region" description="Helical" evidence="1">
    <location>
        <begin position="6"/>
        <end position="23"/>
    </location>
</feature>
<keyword evidence="1" id="KW-0472">Membrane</keyword>
<proteinExistence type="predicted"/>
<sequence length="64" mass="7378">MLTDIYSQLLIMSAVAGVLYLLLKLANKLTKKYFTATWHYYSHLLMYSLLFDSVLSEQAGDNQK</sequence>
<keyword evidence="1" id="KW-0812">Transmembrane</keyword>
<evidence type="ECO:0000313" key="3">
    <source>
        <dbReference type="Proteomes" id="UP000242310"/>
    </source>
</evidence>
<keyword evidence="1" id="KW-1133">Transmembrane helix</keyword>
<dbReference type="EMBL" id="PYAV01000003">
    <property type="protein sequence ID" value="PSL50639.1"/>
    <property type="molecule type" value="Genomic_DNA"/>
</dbReference>
<protein>
    <submittedName>
        <fullName evidence="2">Uncharacterized protein</fullName>
    </submittedName>
</protein>
<accession>A0A2P8HWQ3</accession>
<comment type="caution">
    <text evidence="2">The sequence shown here is derived from an EMBL/GenBank/DDBJ whole genome shotgun (WGS) entry which is preliminary data.</text>
</comment>
<organism evidence="2 3">
    <name type="scientific">Salsuginibacillus halophilus</name>
    <dbReference type="NCBI Taxonomy" id="517424"/>
    <lineage>
        <taxon>Bacteria</taxon>
        <taxon>Bacillati</taxon>
        <taxon>Bacillota</taxon>
        <taxon>Bacilli</taxon>
        <taxon>Bacillales</taxon>
        <taxon>Bacillaceae</taxon>
        <taxon>Salsuginibacillus</taxon>
    </lineage>
</organism>